<feature type="domain" description="Nudix hydrolase" evidence="3">
    <location>
        <begin position="68"/>
        <end position="200"/>
    </location>
</feature>
<dbReference type="RefSeq" id="WP_029720724.1">
    <property type="nucleotide sequence ID" value="NZ_JNVU01000039.1"/>
</dbReference>
<dbReference type="Gene3D" id="3.90.79.10">
    <property type="entry name" value="Nucleoside Triphosphate Pyrophosphohydrolase"/>
    <property type="match status" value="1"/>
</dbReference>
<dbReference type="OrthoDB" id="9804442at2"/>
<dbReference type="SUPFAM" id="SSF55811">
    <property type="entry name" value="Nudix"/>
    <property type="match status" value="1"/>
</dbReference>
<keyword evidence="2" id="KW-0378">Hydrolase</keyword>
<keyword evidence="5" id="KW-1185">Reference proteome</keyword>
<dbReference type="EMBL" id="JNVU01000039">
    <property type="protein sequence ID" value="KEI43399.1"/>
    <property type="molecule type" value="Genomic_DNA"/>
</dbReference>
<evidence type="ECO:0000256" key="1">
    <source>
        <dbReference type="ARBA" id="ARBA00001946"/>
    </source>
</evidence>
<dbReference type="PANTHER" id="PTHR43046">
    <property type="entry name" value="GDP-MANNOSE MANNOSYL HYDROLASE"/>
    <property type="match status" value="1"/>
</dbReference>
<protein>
    <recommendedName>
        <fullName evidence="3">Nudix hydrolase domain-containing protein</fullName>
    </recommendedName>
</protein>
<evidence type="ECO:0000256" key="2">
    <source>
        <dbReference type="ARBA" id="ARBA00022801"/>
    </source>
</evidence>
<dbReference type="eggNOG" id="COG1051">
    <property type="taxonomic scope" value="Bacteria"/>
</dbReference>
<dbReference type="Pfam" id="PF00293">
    <property type="entry name" value="NUDIX"/>
    <property type="match status" value="1"/>
</dbReference>
<dbReference type="InterPro" id="IPR015797">
    <property type="entry name" value="NUDIX_hydrolase-like_dom_sf"/>
</dbReference>
<dbReference type="Pfam" id="PF12535">
    <property type="entry name" value="Nudix_N"/>
    <property type="match status" value="1"/>
</dbReference>
<dbReference type="STRING" id="28042.GU90_16770"/>
<dbReference type="PROSITE" id="PS00893">
    <property type="entry name" value="NUDIX_BOX"/>
    <property type="match status" value="1"/>
</dbReference>
<dbReference type="GO" id="GO:0016787">
    <property type="term" value="F:hydrolase activity"/>
    <property type="evidence" value="ECO:0007669"/>
    <property type="project" value="UniProtKB-KW"/>
</dbReference>
<gene>
    <name evidence="4" type="ORF">GU90_16770</name>
</gene>
<evidence type="ECO:0000259" key="3">
    <source>
        <dbReference type="PROSITE" id="PS51462"/>
    </source>
</evidence>
<dbReference type="PANTHER" id="PTHR43046:SF16">
    <property type="entry name" value="ADP-RIBOSE PYROPHOSPHATASE YJHB-RELATED"/>
    <property type="match status" value="1"/>
</dbReference>
<proteinExistence type="predicted"/>
<comment type="caution">
    <text evidence="4">The sequence shown here is derived from an EMBL/GenBank/DDBJ whole genome shotgun (WGS) entry which is preliminary data.</text>
</comment>
<accession>A0A073B6U7</accession>
<dbReference type="Gene3D" id="6.10.250.1120">
    <property type="match status" value="1"/>
</dbReference>
<dbReference type="InterPro" id="IPR020084">
    <property type="entry name" value="NUDIX_hydrolase_CS"/>
</dbReference>
<comment type="cofactor">
    <cofactor evidence="1">
        <name>Mg(2+)</name>
        <dbReference type="ChEBI" id="CHEBI:18420"/>
    </cofactor>
</comment>
<organism evidence="4 5">
    <name type="scientific">Saccharopolyspora rectivirgula</name>
    <dbReference type="NCBI Taxonomy" id="28042"/>
    <lineage>
        <taxon>Bacteria</taxon>
        <taxon>Bacillati</taxon>
        <taxon>Actinomycetota</taxon>
        <taxon>Actinomycetes</taxon>
        <taxon>Pseudonocardiales</taxon>
        <taxon>Pseudonocardiaceae</taxon>
        <taxon>Saccharopolyspora</taxon>
    </lineage>
</organism>
<evidence type="ECO:0000313" key="4">
    <source>
        <dbReference type="EMBL" id="KEI43399.1"/>
    </source>
</evidence>
<sequence>MDESEAVRRAGVELTALAQTGLAYTKDRFDAERYERIREIGLELLELVSTAPPGELAKVLPLEPGYSTPKIDVRAFVFNPHGQLLLVQERDGLWSVPGGWCDVLETPGEAVAREVREETGISTQATALIGLLDRSKRGNRAPLPFHAYKALFLCRTADGEARADEHEVLDAGWFPTTELPPLSTARIAAEEVELALRHANDPKLPAHFD</sequence>
<evidence type="ECO:0000313" key="5">
    <source>
        <dbReference type="Proteomes" id="UP000031419"/>
    </source>
</evidence>
<name>A0A073B6U7_9PSEU</name>
<dbReference type="PROSITE" id="PS51462">
    <property type="entry name" value="NUDIX"/>
    <property type="match status" value="1"/>
</dbReference>
<dbReference type="Proteomes" id="UP000031419">
    <property type="component" value="Unassembled WGS sequence"/>
</dbReference>
<dbReference type="InterPro" id="IPR059176">
    <property type="entry name" value="UDP-X_N"/>
</dbReference>
<dbReference type="AlphaFoldDB" id="A0A073B6U7"/>
<reference evidence="4 5" key="1">
    <citation type="submission" date="2014-06" db="EMBL/GenBank/DDBJ databases">
        <title>Saccharopolyspora rectivirgula DSM-43113 Genome sequencing.</title>
        <authorList>
            <person name="Barrera C."/>
            <person name="Millon L."/>
            <person name="Rognon B."/>
            <person name="Zaugg C."/>
            <person name="Monod M."/>
        </authorList>
    </citation>
    <scope>NUCLEOTIDE SEQUENCE [LARGE SCALE GENOMIC DNA]</scope>
    <source>
        <strain evidence="4 5">DSM 43113</strain>
    </source>
</reference>
<dbReference type="InterPro" id="IPR000086">
    <property type="entry name" value="NUDIX_hydrolase_dom"/>
</dbReference>